<dbReference type="AlphaFoldDB" id="A0AAV6UL69"/>
<evidence type="ECO:0000313" key="3">
    <source>
        <dbReference type="Proteomes" id="UP000827092"/>
    </source>
</evidence>
<feature type="compositionally biased region" description="Low complexity" evidence="1">
    <location>
        <begin position="1"/>
        <end position="24"/>
    </location>
</feature>
<name>A0AAV6UL69_9ARAC</name>
<comment type="caution">
    <text evidence="2">The sequence shown here is derived from an EMBL/GenBank/DDBJ whole genome shotgun (WGS) entry which is preliminary data.</text>
</comment>
<dbReference type="EMBL" id="JAFNEN010000371">
    <property type="protein sequence ID" value="KAG8184518.1"/>
    <property type="molecule type" value="Genomic_DNA"/>
</dbReference>
<feature type="region of interest" description="Disordered" evidence="1">
    <location>
        <begin position="1"/>
        <end position="30"/>
    </location>
</feature>
<proteinExistence type="predicted"/>
<dbReference type="Proteomes" id="UP000827092">
    <property type="component" value="Unassembled WGS sequence"/>
</dbReference>
<accession>A0AAV6UL69</accession>
<organism evidence="2 3">
    <name type="scientific">Oedothorax gibbosus</name>
    <dbReference type="NCBI Taxonomy" id="931172"/>
    <lineage>
        <taxon>Eukaryota</taxon>
        <taxon>Metazoa</taxon>
        <taxon>Ecdysozoa</taxon>
        <taxon>Arthropoda</taxon>
        <taxon>Chelicerata</taxon>
        <taxon>Arachnida</taxon>
        <taxon>Araneae</taxon>
        <taxon>Araneomorphae</taxon>
        <taxon>Entelegynae</taxon>
        <taxon>Araneoidea</taxon>
        <taxon>Linyphiidae</taxon>
        <taxon>Erigoninae</taxon>
        <taxon>Oedothorax</taxon>
    </lineage>
</organism>
<gene>
    <name evidence="2" type="ORF">JTE90_023532</name>
</gene>
<reference evidence="2 3" key="1">
    <citation type="journal article" date="2022" name="Nat. Ecol. Evol.">
        <title>A masculinizing supergene underlies an exaggerated male reproductive morph in a spider.</title>
        <authorList>
            <person name="Hendrickx F."/>
            <person name="De Corte Z."/>
            <person name="Sonet G."/>
            <person name="Van Belleghem S.M."/>
            <person name="Kostlbacher S."/>
            <person name="Vangestel C."/>
        </authorList>
    </citation>
    <scope>NUCLEOTIDE SEQUENCE [LARGE SCALE GENOMIC DNA]</scope>
    <source>
        <strain evidence="2">W744_W776</strain>
    </source>
</reference>
<sequence length="70" mass="7647">MVEQKSPSVPTAAAPTLPATDSAPQDLNQKTPLKDLLDSILLPLHPHQHLAWRTSHNLLLSHHPHPSGIQ</sequence>
<evidence type="ECO:0000313" key="2">
    <source>
        <dbReference type="EMBL" id="KAG8184518.1"/>
    </source>
</evidence>
<evidence type="ECO:0000256" key="1">
    <source>
        <dbReference type="SAM" id="MobiDB-lite"/>
    </source>
</evidence>
<protein>
    <submittedName>
        <fullName evidence="2">Uncharacterized protein</fullName>
    </submittedName>
</protein>
<keyword evidence="3" id="KW-1185">Reference proteome</keyword>